<protein>
    <submittedName>
        <fullName evidence="1">Uncharacterized protein</fullName>
    </submittedName>
</protein>
<proteinExistence type="predicted"/>
<accession>A0A0J7JZ37</accession>
<dbReference type="PaxDb" id="67767-A0A0J7JZ37"/>
<dbReference type="Proteomes" id="UP000036403">
    <property type="component" value="Unassembled WGS sequence"/>
</dbReference>
<sequence>MRITELKKGSKGTVILGYDTGEELKKLKASVQAKLGEIFKVTESPRMKPKIKIVNTGEEKMKLNNDDLIVTIKKQNRIDAKNEGIYMRIVKRVVKEKRNNNNQFGRRGKEEGSVIIEADEEIYEVMLSKGKQNVG</sequence>
<gene>
    <name evidence="1" type="ORF">RF55_20287</name>
</gene>
<keyword evidence="2" id="KW-1185">Reference proteome</keyword>
<name>A0A0J7JZ37_LASNI</name>
<evidence type="ECO:0000313" key="1">
    <source>
        <dbReference type="EMBL" id="KMQ83347.1"/>
    </source>
</evidence>
<organism evidence="1 2">
    <name type="scientific">Lasius niger</name>
    <name type="common">Black garden ant</name>
    <dbReference type="NCBI Taxonomy" id="67767"/>
    <lineage>
        <taxon>Eukaryota</taxon>
        <taxon>Metazoa</taxon>
        <taxon>Ecdysozoa</taxon>
        <taxon>Arthropoda</taxon>
        <taxon>Hexapoda</taxon>
        <taxon>Insecta</taxon>
        <taxon>Pterygota</taxon>
        <taxon>Neoptera</taxon>
        <taxon>Endopterygota</taxon>
        <taxon>Hymenoptera</taxon>
        <taxon>Apocrita</taxon>
        <taxon>Aculeata</taxon>
        <taxon>Formicoidea</taxon>
        <taxon>Formicidae</taxon>
        <taxon>Formicinae</taxon>
        <taxon>Lasius</taxon>
        <taxon>Lasius</taxon>
    </lineage>
</organism>
<dbReference type="AlphaFoldDB" id="A0A0J7JZ37"/>
<dbReference type="OrthoDB" id="7554073at2759"/>
<dbReference type="EMBL" id="LBMM01020185">
    <property type="protein sequence ID" value="KMQ83347.1"/>
    <property type="molecule type" value="Genomic_DNA"/>
</dbReference>
<evidence type="ECO:0000313" key="2">
    <source>
        <dbReference type="Proteomes" id="UP000036403"/>
    </source>
</evidence>
<comment type="caution">
    <text evidence="1">The sequence shown here is derived from an EMBL/GenBank/DDBJ whole genome shotgun (WGS) entry which is preliminary data.</text>
</comment>
<reference evidence="1 2" key="1">
    <citation type="submission" date="2015-04" db="EMBL/GenBank/DDBJ databases">
        <title>Lasius niger genome sequencing.</title>
        <authorList>
            <person name="Konorov E.A."/>
            <person name="Nikitin M.A."/>
            <person name="Kirill M.V."/>
            <person name="Chang P."/>
        </authorList>
    </citation>
    <scope>NUCLEOTIDE SEQUENCE [LARGE SCALE GENOMIC DNA]</scope>
    <source>
        <tissue evidence="1">Whole</tissue>
    </source>
</reference>